<keyword evidence="1 6" id="KW-0728">SH3 domain</keyword>
<dbReference type="GO" id="GO:0051537">
    <property type="term" value="F:2 iron, 2 sulfur cluster binding"/>
    <property type="evidence" value="ECO:0007669"/>
    <property type="project" value="UniProtKB-KW"/>
</dbReference>
<dbReference type="PANTHER" id="PTHR30212">
    <property type="entry name" value="PROTEIN YIIM"/>
    <property type="match status" value="1"/>
</dbReference>
<evidence type="ECO:0000256" key="1">
    <source>
        <dbReference type="ARBA" id="ARBA00022443"/>
    </source>
</evidence>
<dbReference type="Pfam" id="PF00111">
    <property type="entry name" value="Fer2"/>
    <property type="match status" value="1"/>
</dbReference>
<dbReference type="InterPro" id="IPR027267">
    <property type="entry name" value="AH/BAR_dom_sf"/>
</dbReference>
<dbReference type="GO" id="GO:0030170">
    <property type="term" value="F:pyridoxal phosphate binding"/>
    <property type="evidence" value="ECO:0007669"/>
    <property type="project" value="InterPro"/>
</dbReference>
<keyword evidence="3" id="KW-0408">Iron</keyword>
<evidence type="ECO:0000313" key="13">
    <source>
        <dbReference type="EMBL" id="EGX89871.1"/>
    </source>
</evidence>
<feature type="domain" description="FAD-binding FR-type" evidence="12">
    <location>
        <begin position="719"/>
        <end position="830"/>
    </location>
</feature>
<dbReference type="CDD" id="cd07599">
    <property type="entry name" value="BAR_Rvs167p"/>
    <property type="match status" value="1"/>
</dbReference>
<evidence type="ECO:0000256" key="3">
    <source>
        <dbReference type="ARBA" id="ARBA00022714"/>
    </source>
</evidence>
<dbReference type="InterPro" id="IPR052353">
    <property type="entry name" value="Benzoxazolinone_Detox_Enz"/>
</dbReference>
<dbReference type="PANTHER" id="PTHR30212:SF2">
    <property type="entry name" value="PROTEIN YIIM"/>
    <property type="match status" value="1"/>
</dbReference>
<dbReference type="SUPFAM" id="SSF54292">
    <property type="entry name" value="2Fe-2S ferredoxin-like"/>
    <property type="match status" value="1"/>
</dbReference>
<keyword evidence="4" id="KW-0411">Iron-sulfur</keyword>
<dbReference type="FunFam" id="1.20.1270.60:FF:000048">
    <property type="entry name" value="BAR adaptor protein RVS167"/>
    <property type="match status" value="1"/>
</dbReference>
<proteinExistence type="predicted"/>
<dbReference type="GO" id="GO:0016491">
    <property type="term" value="F:oxidoreductase activity"/>
    <property type="evidence" value="ECO:0007669"/>
    <property type="project" value="InterPro"/>
</dbReference>
<organism evidence="13 14">
    <name type="scientific">Cordyceps militaris (strain CM01)</name>
    <name type="common">Caterpillar fungus</name>
    <dbReference type="NCBI Taxonomy" id="983644"/>
    <lineage>
        <taxon>Eukaryota</taxon>
        <taxon>Fungi</taxon>
        <taxon>Dikarya</taxon>
        <taxon>Ascomycota</taxon>
        <taxon>Pezizomycotina</taxon>
        <taxon>Sordariomycetes</taxon>
        <taxon>Hypocreomycetidae</taxon>
        <taxon>Hypocreales</taxon>
        <taxon>Cordycipitaceae</taxon>
        <taxon>Cordyceps</taxon>
    </lineage>
</organism>
<feature type="compositionally biased region" description="Low complexity" evidence="7">
    <location>
        <begin position="307"/>
        <end position="320"/>
    </location>
</feature>
<keyword evidence="3" id="KW-0479">Metal-binding</keyword>
<dbReference type="PROSITE" id="PS00197">
    <property type="entry name" value="2FE2S_FER_1"/>
    <property type="match status" value="1"/>
</dbReference>
<dbReference type="PROSITE" id="PS51384">
    <property type="entry name" value="FAD_FR"/>
    <property type="match status" value="1"/>
</dbReference>
<dbReference type="InterPro" id="IPR004148">
    <property type="entry name" value="BAR_dom"/>
</dbReference>
<dbReference type="InterPro" id="IPR017938">
    <property type="entry name" value="Riboflavin_synthase-like_b-brl"/>
</dbReference>
<evidence type="ECO:0000259" key="8">
    <source>
        <dbReference type="PROSITE" id="PS50002"/>
    </source>
</evidence>
<dbReference type="InterPro" id="IPR012675">
    <property type="entry name" value="Beta-grasp_dom_sf"/>
</dbReference>
<dbReference type="InterPro" id="IPR001041">
    <property type="entry name" value="2Fe-2S_ferredoxin-type"/>
</dbReference>
<dbReference type="SUPFAM" id="SSF103657">
    <property type="entry name" value="BAR/IMD domain-like"/>
    <property type="match status" value="1"/>
</dbReference>
<evidence type="ECO:0000259" key="9">
    <source>
        <dbReference type="PROSITE" id="PS51021"/>
    </source>
</evidence>
<dbReference type="InterPro" id="IPR005302">
    <property type="entry name" value="MoCF_Sase_C"/>
</dbReference>
<sequence>MSFKGLSKSMVRAPQQFKAKFNIGEHTKDAVYMDAERRFQELETETKKLHMESQKYFNAINGMLNHQIGFSKAMTEIYKPISGRMSDPTSMKIEGNPEGIEACEEYESIVKELQETLAPELDMIETRVIRPATELLEVIKVIRKTAQKRDHKQLDYDRRRAALKKLQDKKERSAKDEKAMWKAEGDVEQATQDFEYFNSLLKDELPKLFHLEAEFIQPLFQSFYYMQLNIFYTLHERMQRCDIGYFDLSRDIEEAFHEKRGDIQEQVEALSIVRFKTTGQRRPVKYQPRPALEGGKQPALLTYGNDASSSASKPSPRVSAYQRPTSTASGKSAAPPPYSAGNSSMAMVAAAKSKPPPPPKPKPSHLAGAKQTETVTALYDFAAQADGDLSFSAGDVIEIVQKSQNENEWWTGKLRGKQGQFPVGLGFIAFHTQLGMASRTKILDTATYGFGFGNVTEPARTGISHTHIEQVPLACLFADYLLPILPSSSMLNPNVDWAAPFQTDRLLEIRSSGKKKMPGINAMSGIDKQLHSCPVKVGKLGIDGDWHDLTFHGGPDKAILGYWRKSYPERAEKFVPGGFGENFVTAHMNERNICIGDIIQFGDSVQLQVSLPRQPCYKLNHRFSLKNFAPTTYKTSRTGWYYRVVREGTVSIGDEVRLVERKWPEWTIERIQEFLHRDTNNHEMNEKLAAVEALGDESRGMFKNRVAKALRKAEPKTEEVWRKFRVIERKQETPRIISLQLDTEEIDEELPKTLLGAHARLKLGNVIRTYSVVSGDEAGVGVGNKFELGIALEEDSRGGSRYIHENVKAGDMIEVGRITTDVKHGMMSSNHVYIVGGIGITAFMAVMKKVHQINYSLELHYAVRTAQEAAFLDRMEPFRDRVKLYDKSKGERMDIPKIVKTLPWNSKLYVCGPPRMMEAARAAVRANGLSHDEVHYEAFTADVSGDPFEAVVANKGDKKIKVGEDESLLEALRREFPDAPSSCEVGNCGTCKIVLKKGQVDHRGSALEPDEQKGHMLACVSRGMGSIVVEV</sequence>
<dbReference type="Gene3D" id="3.40.50.80">
    <property type="entry name" value="Nucleotide-binding domain of ferredoxin-NADP reductase (FNR) module"/>
    <property type="match status" value="1"/>
</dbReference>
<protein>
    <submittedName>
        <fullName evidence="13">Amphiphysin-like protein</fullName>
    </submittedName>
</protein>
<dbReference type="InterPro" id="IPR036010">
    <property type="entry name" value="2Fe-2S_ferredoxin-like_sf"/>
</dbReference>
<dbReference type="SUPFAM" id="SSF50800">
    <property type="entry name" value="PK beta-barrel domain-like"/>
    <property type="match status" value="1"/>
</dbReference>
<evidence type="ECO:0000256" key="4">
    <source>
        <dbReference type="ARBA" id="ARBA00023014"/>
    </source>
</evidence>
<dbReference type="KEGG" id="cmt:CCM_08124"/>
<dbReference type="FunFam" id="2.30.30.40:FF:000189">
    <property type="entry name" value="BAR adaptor protein RVS167"/>
    <property type="match status" value="1"/>
</dbReference>
<reference evidence="13 14" key="1">
    <citation type="journal article" date="2011" name="Genome Biol.">
        <title>Genome sequence of the insect pathogenic fungus Cordyceps militaris, a valued traditional Chinese medicine.</title>
        <authorList>
            <person name="Zheng P."/>
            <person name="Xia Y."/>
            <person name="Xiao G."/>
            <person name="Xiong C."/>
            <person name="Hu X."/>
            <person name="Zhang S."/>
            <person name="Zheng H."/>
            <person name="Huang Y."/>
            <person name="Zhou Y."/>
            <person name="Wang S."/>
            <person name="Zhao G.P."/>
            <person name="Liu X."/>
            <person name="St Leger R.J."/>
            <person name="Wang C."/>
        </authorList>
    </citation>
    <scope>NUCLEOTIDE SEQUENCE [LARGE SCALE GENOMIC DNA]</scope>
    <source>
        <strain evidence="13 14">CM01</strain>
    </source>
</reference>
<evidence type="ECO:0000259" key="10">
    <source>
        <dbReference type="PROSITE" id="PS51085"/>
    </source>
</evidence>
<feature type="domain" description="2Fe-2S ferredoxin-type" evidence="10">
    <location>
        <begin position="948"/>
        <end position="1031"/>
    </location>
</feature>
<feature type="compositionally biased region" description="Low complexity" evidence="7">
    <location>
        <begin position="343"/>
        <end position="353"/>
    </location>
</feature>
<dbReference type="PROSITE" id="PS50002">
    <property type="entry name" value="SH3"/>
    <property type="match status" value="1"/>
</dbReference>
<dbReference type="Pfam" id="PF00018">
    <property type="entry name" value="SH3_1"/>
    <property type="match status" value="1"/>
</dbReference>
<dbReference type="PROSITE" id="PS51340">
    <property type="entry name" value="MOSC"/>
    <property type="match status" value="1"/>
</dbReference>
<dbReference type="InterPro" id="IPR039261">
    <property type="entry name" value="FNR_nucleotide-bd"/>
</dbReference>
<dbReference type="PROSITE" id="PS51085">
    <property type="entry name" value="2FE2S_FER_2"/>
    <property type="match status" value="1"/>
</dbReference>
<dbReference type="InterPro" id="IPR036028">
    <property type="entry name" value="SH3-like_dom_sf"/>
</dbReference>
<dbReference type="PRINTS" id="PR00452">
    <property type="entry name" value="SH3DOMAIN"/>
</dbReference>
<dbReference type="InterPro" id="IPR011037">
    <property type="entry name" value="Pyrv_Knase-like_insert_dom_sf"/>
</dbReference>
<dbReference type="SUPFAM" id="SSF63380">
    <property type="entry name" value="Riboflavin synthase domain-like"/>
    <property type="match status" value="1"/>
</dbReference>
<feature type="domain" description="SH3" evidence="8">
    <location>
        <begin position="370"/>
        <end position="431"/>
    </location>
</feature>
<dbReference type="Pfam" id="PF03475">
    <property type="entry name" value="YiiM_3-alpha"/>
    <property type="match status" value="1"/>
</dbReference>
<evidence type="ECO:0000256" key="2">
    <source>
        <dbReference type="ARBA" id="ARBA00022553"/>
    </source>
</evidence>
<dbReference type="SMART" id="SM00326">
    <property type="entry name" value="SH3"/>
    <property type="match status" value="1"/>
</dbReference>
<dbReference type="HOGENOM" id="CLU_011197_0_0_1"/>
<dbReference type="SMART" id="SM00721">
    <property type="entry name" value="BAR"/>
    <property type="match status" value="1"/>
</dbReference>
<dbReference type="GO" id="GO:0030151">
    <property type="term" value="F:molybdenum ion binding"/>
    <property type="evidence" value="ECO:0007669"/>
    <property type="project" value="InterPro"/>
</dbReference>
<evidence type="ECO:0000259" key="12">
    <source>
        <dbReference type="PROSITE" id="PS51384"/>
    </source>
</evidence>
<feature type="region of interest" description="Disordered" evidence="7">
    <location>
        <begin position="281"/>
        <end position="368"/>
    </location>
</feature>
<evidence type="ECO:0000259" key="11">
    <source>
        <dbReference type="PROSITE" id="PS51340"/>
    </source>
</evidence>
<evidence type="ECO:0000256" key="7">
    <source>
        <dbReference type="SAM" id="MobiDB-lite"/>
    </source>
</evidence>
<dbReference type="Pfam" id="PF03473">
    <property type="entry name" value="MOSC"/>
    <property type="match status" value="1"/>
</dbReference>
<dbReference type="Proteomes" id="UP000001610">
    <property type="component" value="Unassembled WGS sequence"/>
</dbReference>
<dbReference type="CDD" id="cd06185">
    <property type="entry name" value="PDR_like"/>
    <property type="match status" value="1"/>
</dbReference>
<accession>G3JNN1</accession>
<dbReference type="Gene3D" id="2.30.30.40">
    <property type="entry name" value="SH3 Domains"/>
    <property type="match status" value="1"/>
</dbReference>
<dbReference type="Gene3D" id="3.10.20.30">
    <property type="match status" value="1"/>
</dbReference>
<dbReference type="Pfam" id="PF03114">
    <property type="entry name" value="BAR"/>
    <property type="match status" value="1"/>
</dbReference>
<keyword evidence="14" id="KW-1185">Reference proteome</keyword>
<dbReference type="PROSITE" id="PS51021">
    <property type="entry name" value="BAR"/>
    <property type="match status" value="1"/>
</dbReference>
<name>G3JNN1_CORMM</name>
<keyword evidence="3" id="KW-0001">2Fe-2S</keyword>
<dbReference type="SUPFAM" id="SSF50044">
    <property type="entry name" value="SH3-domain"/>
    <property type="match status" value="1"/>
</dbReference>
<dbReference type="Gene3D" id="2.40.33.20">
    <property type="entry name" value="PK beta-barrel domain-like"/>
    <property type="match status" value="1"/>
</dbReference>
<evidence type="ECO:0000313" key="14">
    <source>
        <dbReference type="Proteomes" id="UP000001610"/>
    </source>
</evidence>
<dbReference type="Gene3D" id="2.40.30.10">
    <property type="entry name" value="Translation factors"/>
    <property type="match status" value="1"/>
</dbReference>
<evidence type="ECO:0000256" key="5">
    <source>
        <dbReference type="ARBA" id="ARBA00023054"/>
    </source>
</evidence>
<gene>
    <name evidence="13" type="ORF">CCM_08124</name>
</gene>
<dbReference type="AlphaFoldDB" id="G3JNN1"/>
<dbReference type="InterPro" id="IPR001452">
    <property type="entry name" value="SH3_domain"/>
</dbReference>
<keyword evidence="5" id="KW-0175">Coiled coil</keyword>
<evidence type="ECO:0000256" key="6">
    <source>
        <dbReference type="PROSITE-ProRule" id="PRU00192"/>
    </source>
</evidence>
<dbReference type="InterPro" id="IPR005163">
    <property type="entry name" value="Tri_helical_YiiM-like"/>
</dbReference>
<dbReference type="SUPFAM" id="SSF52343">
    <property type="entry name" value="Ferredoxin reductase-like, C-terminal NADP-linked domain"/>
    <property type="match status" value="1"/>
</dbReference>
<dbReference type="STRING" id="983644.G3JNN1"/>
<feature type="domain" description="BAR" evidence="9">
    <location>
        <begin position="17"/>
        <end position="269"/>
    </location>
</feature>
<dbReference type="InParanoid" id="G3JNN1"/>
<keyword evidence="2" id="KW-0597">Phosphoprotein</keyword>
<feature type="domain" description="MOSC" evidence="11">
    <location>
        <begin position="528"/>
        <end position="659"/>
    </location>
</feature>
<dbReference type="OrthoDB" id="5390at2759"/>
<dbReference type="eggNOG" id="KOG3771">
    <property type="taxonomic scope" value="Eukaryota"/>
</dbReference>
<dbReference type="GO" id="GO:0030479">
    <property type="term" value="C:actin cortical patch"/>
    <property type="evidence" value="ECO:0007669"/>
    <property type="project" value="UniProtKB-ARBA"/>
</dbReference>
<dbReference type="InterPro" id="IPR017927">
    <property type="entry name" value="FAD-bd_FR_type"/>
</dbReference>
<dbReference type="RefSeq" id="XP_006673326.1">
    <property type="nucleotide sequence ID" value="XM_006673263.1"/>
</dbReference>
<dbReference type="CDD" id="cd00207">
    <property type="entry name" value="fer2"/>
    <property type="match status" value="1"/>
</dbReference>
<dbReference type="Gene3D" id="1.20.1270.60">
    <property type="entry name" value="Arfaptin homology (AH) domain/BAR domain"/>
    <property type="match status" value="1"/>
</dbReference>
<dbReference type="GeneID" id="18170133"/>
<dbReference type="InterPro" id="IPR006058">
    <property type="entry name" value="2Fe2S_fd_BS"/>
</dbReference>
<dbReference type="VEuPathDB" id="FungiDB:CCM_08124"/>
<dbReference type="EMBL" id="JH126404">
    <property type="protein sequence ID" value="EGX89871.1"/>
    <property type="molecule type" value="Genomic_DNA"/>
</dbReference>